<reference evidence="1" key="1">
    <citation type="submission" date="2022-10" db="EMBL/GenBank/DDBJ databases">
        <title>Rhodococcus ferula Z13 complete genome.</title>
        <authorList>
            <person name="Long X."/>
            <person name="Zang M."/>
        </authorList>
    </citation>
    <scope>NUCLEOTIDE SEQUENCE</scope>
    <source>
        <strain evidence="1">Z13</strain>
    </source>
</reference>
<accession>A0ACD4DBM3</accession>
<evidence type="ECO:0000313" key="1">
    <source>
        <dbReference type="EMBL" id="UYP17424.1"/>
    </source>
</evidence>
<organism evidence="1 2">
    <name type="scientific">Rhodococcus sacchari</name>
    <dbReference type="NCBI Taxonomy" id="2962047"/>
    <lineage>
        <taxon>Bacteria</taxon>
        <taxon>Bacillati</taxon>
        <taxon>Actinomycetota</taxon>
        <taxon>Actinomycetes</taxon>
        <taxon>Mycobacteriales</taxon>
        <taxon>Nocardiaceae</taxon>
        <taxon>Rhodococcus</taxon>
    </lineage>
</organism>
<name>A0ACD4DBM3_9NOCA</name>
<proteinExistence type="predicted"/>
<evidence type="ECO:0000313" key="2">
    <source>
        <dbReference type="Proteomes" id="UP001156484"/>
    </source>
</evidence>
<dbReference type="Proteomes" id="UP001156484">
    <property type="component" value="Chromosome"/>
</dbReference>
<sequence length="483" mass="52808">MTVPEDLVTAALLGTARTTPDLRALHTSAAADGLLGDAATRLLSAAALESAFLTSATVPVVRERPVPAPEDDRPVLPDAAAERLRALLTVRSPLLDEWFDAAAGFRADHRIVVDLLDAAAADPVHRDRLVRLTGARGRWLAARNRAWTDLLPPDPDDETPWRDGPPAGRRRWFEAVRAQRPEHAADLLAVAWSSHTAAQRAELLELLTDGLGPHDEALLERALDDRSRKVRAVALDLLSRLPGSAFAHRMAERVEAWIRLDGFAPVVAVPEALDASALRDGLGEPAPRGTDPRTFRAVTLISAAPLQVWDRYRDGTSLPRFDPDDPLCAALLDGWSTATVRQRNSEWATALLHRCGSVGQDLAQVLPREVVLDRLRAARRTSLLDRVRGVQRPEVLDEALLAALPAPWPRDVAEKVLTALYSDPESTRLVHEVLALLAHRAPFELADLLADAANRTDDLGRVHLFASAADTLILRRTIHEELS</sequence>
<dbReference type="EMBL" id="CP107551">
    <property type="protein sequence ID" value="UYP17424.1"/>
    <property type="molecule type" value="Genomic_DNA"/>
</dbReference>
<protein>
    <submittedName>
        <fullName evidence="1">DUF5691 domain-containing protein</fullName>
    </submittedName>
</protein>
<keyword evidence="2" id="KW-1185">Reference proteome</keyword>
<gene>
    <name evidence="1" type="ORF">OED52_11975</name>
</gene>